<evidence type="ECO:0000313" key="4">
    <source>
        <dbReference type="EMBL" id="EFC06446.1"/>
    </source>
</evidence>
<dbReference type="OrthoDB" id="9806837at2"/>
<feature type="non-terminal residue" evidence="4">
    <location>
        <position position="170"/>
    </location>
</feature>
<dbReference type="PROSITE" id="PS01295">
    <property type="entry name" value="ISPD"/>
    <property type="match status" value="1"/>
</dbReference>
<proteinExistence type="predicted"/>
<dbReference type="GO" id="GO:0008299">
    <property type="term" value="P:isoprenoid biosynthetic process"/>
    <property type="evidence" value="ECO:0007669"/>
    <property type="project" value="UniProtKB-KW"/>
</dbReference>
<gene>
    <name evidence="4" type="primary">ispD</name>
    <name evidence="4" type="ORF">HMPREF9013_1389</name>
</gene>
<dbReference type="eggNOG" id="COG1211">
    <property type="taxonomic scope" value="Bacteria"/>
</dbReference>
<dbReference type="EMBL" id="ADFR01000001">
    <property type="protein sequence ID" value="EFC06446.1"/>
    <property type="molecule type" value="Genomic_DNA"/>
</dbReference>
<dbReference type="RefSeq" id="WP_006626308.1">
    <property type="nucleotide sequence ID" value="NZ_ADFR01000001.1"/>
</dbReference>
<dbReference type="AlphaFoldDB" id="D2MLN7"/>
<dbReference type="EC" id="2.7.7.60" evidence="4"/>
<dbReference type="InterPro" id="IPR034683">
    <property type="entry name" value="IspD/TarI"/>
</dbReference>
<dbReference type="SUPFAM" id="SSF53448">
    <property type="entry name" value="Nucleotide-diphospho-sugar transferases"/>
    <property type="match status" value="1"/>
</dbReference>
<keyword evidence="2 4" id="KW-0548">Nucleotidyltransferase</keyword>
<protein>
    <submittedName>
        <fullName evidence="4">2-C-methyl-D-erythritol 4-phosphate cytidylyltransferase</fullName>
        <ecNumber evidence="4">2.7.7.60</ecNumber>
    </submittedName>
</protein>
<sequence>MKYSAVIVAAGVGQRMKLGFNKAYAKLSTGKTIIETTVEVFLQDPDCKQIVLVTDMEDPYSKQLSDQYGRLVVARGGATRQESVYSGLKGTLCDYVLIHDGARPYVSLELIERIKRALETEKAALLAISSKDTVKRVKDGYVLETYPRSELMLAQTPQGFETDLILECYK</sequence>
<dbReference type="GO" id="GO:0050518">
    <property type="term" value="F:2-C-methyl-D-erythritol 4-phosphate cytidylyltransferase activity"/>
    <property type="evidence" value="ECO:0007669"/>
    <property type="project" value="UniProtKB-EC"/>
</dbReference>
<evidence type="ECO:0000256" key="3">
    <source>
        <dbReference type="ARBA" id="ARBA00023229"/>
    </source>
</evidence>
<keyword evidence="1 4" id="KW-0808">Transferase</keyword>
<dbReference type="InterPro" id="IPR018294">
    <property type="entry name" value="ISPD_synthase_CS"/>
</dbReference>
<name>D2MLN7_9FIRM</name>
<keyword evidence="3" id="KW-0414">Isoprene biosynthesis</keyword>
<dbReference type="InterPro" id="IPR050088">
    <property type="entry name" value="IspD/TarI_cytidylyltransf_bact"/>
</dbReference>
<evidence type="ECO:0000256" key="1">
    <source>
        <dbReference type="ARBA" id="ARBA00022679"/>
    </source>
</evidence>
<dbReference type="PANTHER" id="PTHR32125:SF4">
    <property type="entry name" value="2-C-METHYL-D-ERYTHRITOL 4-PHOSPHATE CYTIDYLYLTRANSFERASE, CHLOROPLASTIC"/>
    <property type="match status" value="1"/>
</dbReference>
<dbReference type="Pfam" id="PF01128">
    <property type="entry name" value="IspD"/>
    <property type="match status" value="1"/>
</dbReference>
<dbReference type="CDD" id="cd02516">
    <property type="entry name" value="CDP-ME_synthetase"/>
    <property type="match status" value="1"/>
</dbReference>
<accession>D2MLN7</accession>
<evidence type="ECO:0000313" key="5">
    <source>
        <dbReference type="Proteomes" id="UP000005017"/>
    </source>
</evidence>
<dbReference type="Gene3D" id="3.90.550.10">
    <property type="entry name" value="Spore Coat Polysaccharide Biosynthesis Protein SpsA, Chain A"/>
    <property type="match status" value="1"/>
</dbReference>
<dbReference type="PANTHER" id="PTHR32125">
    <property type="entry name" value="2-C-METHYL-D-ERYTHRITOL 4-PHOSPHATE CYTIDYLYLTRANSFERASE, CHLOROPLASTIC"/>
    <property type="match status" value="1"/>
</dbReference>
<comment type="caution">
    <text evidence="4">The sequence shown here is derived from an EMBL/GenBank/DDBJ whole genome shotgun (WGS) entry which is preliminary data.</text>
</comment>
<dbReference type="InterPro" id="IPR029044">
    <property type="entry name" value="Nucleotide-diphossugar_trans"/>
</dbReference>
<evidence type="ECO:0000256" key="2">
    <source>
        <dbReference type="ARBA" id="ARBA00022695"/>
    </source>
</evidence>
<keyword evidence="5" id="KW-1185">Reference proteome</keyword>
<organism evidence="4 5">
    <name type="scientific">Bulleidia extructa W1219</name>
    <dbReference type="NCBI Taxonomy" id="679192"/>
    <lineage>
        <taxon>Bacteria</taxon>
        <taxon>Bacillati</taxon>
        <taxon>Bacillota</taxon>
        <taxon>Erysipelotrichia</taxon>
        <taxon>Erysipelotrichales</taxon>
        <taxon>Erysipelotrichaceae</taxon>
        <taxon>Bulleidia</taxon>
    </lineage>
</organism>
<dbReference type="STRING" id="679192.HMPREF9013_1389"/>
<dbReference type="Proteomes" id="UP000005017">
    <property type="component" value="Unassembled WGS sequence"/>
</dbReference>
<reference evidence="5" key="1">
    <citation type="submission" date="2009-12" db="EMBL/GenBank/DDBJ databases">
        <title>Sequence of Clostridiales genomosp. BVAB3 str. UPII9-5.</title>
        <authorList>
            <person name="Madupu R."/>
            <person name="Durkin A.S."/>
            <person name="Torralba M."/>
            <person name="Methe B."/>
            <person name="Sutton G.G."/>
            <person name="Strausberg R.L."/>
            <person name="Nelson K.E."/>
        </authorList>
    </citation>
    <scope>NUCLEOTIDE SEQUENCE [LARGE SCALE GENOMIC DNA]</scope>
    <source>
        <strain evidence="5">W1219</strain>
    </source>
</reference>